<dbReference type="Gene3D" id="3.40.50.300">
    <property type="entry name" value="P-loop containing nucleotide triphosphate hydrolases"/>
    <property type="match status" value="2"/>
</dbReference>
<dbReference type="InterPro" id="IPR049163">
    <property type="entry name" value="Pif1-like_2B_dom"/>
</dbReference>
<dbReference type="AlphaFoldDB" id="A0AAE1UAV4"/>
<keyword evidence="1" id="KW-0547">Nucleotide-binding</keyword>
<dbReference type="PANTHER" id="PTHR47642:SF8">
    <property type="entry name" value="ATP-DEPENDENT DNA HELICASE"/>
    <property type="match status" value="1"/>
</dbReference>
<evidence type="ECO:0000313" key="6">
    <source>
        <dbReference type="Proteomes" id="UP001292094"/>
    </source>
</evidence>
<dbReference type="Pfam" id="PF05970">
    <property type="entry name" value="PIF1"/>
    <property type="match status" value="1"/>
</dbReference>
<keyword evidence="6" id="KW-1185">Reference proteome</keyword>
<dbReference type="InterPro" id="IPR010285">
    <property type="entry name" value="DNA_helicase_pif1-like_DEAD"/>
</dbReference>
<evidence type="ECO:0000256" key="1">
    <source>
        <dbReference type="RuleBase" id="RU363044"/>
    </source>
</evidence>
<dbReference type="InterPro" id="IPR027417">
    <property type="entry name" value="P-loop_NTPase"/>
</dbReference>
<reference evidence="5" key="1">
    <citation type="submission" date="2023-11" db="EMBL/GenBank/DDBJ databases">
        <title>Genome assemblies of two species of porcelain crab, Petrolisthes cinctipes and Petrolisthes manimaculis (Anomura: Porcellanidae).</title>
        <authorList>
            <person name="Angst P."/>
        </authorList>
    </citation>
    <scope>NUCLEOTIDE SEQUENCE</scope>
    <source>
        <strain evidence="5">PB745_02</strain>
        <tissue evidence="5">Gill</tissue>
    </source>
</reference>
<accession>A0AAE1UAV4</accession>
<keyword evidence="1" id="KW-0233">DNA recombination</keyword>
<keyword evidence="1" id="KW-0347">Helicase</keyword>
<dbReference type="PANTHER" id="PTHR47642">
    <property type="entry name" value="ATP-DEPENDENT DNA HELICASE"/>
    <property type="match status" value="1"/>
</dbReference>
<comment type="similarity">
    <text evidence="1">Belongs to the helicase family.</text>
</comment>
<evidence type="ECO:0000313" key="5">
    <source>
        <dbReference type="EMBL" id="KAK4317103.1"/>
    </source>
</evidence>
<keyword evidence="1" id="KW-0234">DNA repair</keyword>
<dbReference type="GO" id="GO:0006281">
    <property type="term" value="P:DNA repair"/>
    <property type="evidence" value="ECO:0007669"/>
    <property type="project" value="UniProtKB-KW"/>
</dbReference>
<dbReference type="GO" id="GO:0043139">
    <property type="term" value="F:5'-3' DNA helicase activity"/>
    <property type="evidence" value="ECO:0007669"/>
    <property type="project" value="UniProtKB-EC"/>
</dbReference>
<dbReference type="SUPFAM" id="SSF52540">
    <property type="entry name" value="P-loop containing nucleoside triphosphate hydrolases"/>
    <property type="match status" value="2"/>
</dbReference>
<dbReference type="CDD" id="cd18809">
    <property type="entry name" value="SF1_C_RecD"/>
    <property type="match status" value="1"/>
</dbReference>
<feature type="compositionally biased region" description="Basic and acidic residues" evidence="2">
    <location>
        <begin position="26"/>
        <end position="39"/>
    </location>
</feature>
<gene>
    <name evidence="5" type="ORF">Pmani_011785</name>
</gene>
<dbReference type="InterPro" id="IPR051055">
    <property type="entry name" value="PIF1_helicase"/>
</dbReference>
<dbReference type="Proteomes" id="UP001292094">
    <property type="component" value="Unassembled WGS sequence"/>
</dbReference>
<evidence type="ECO:0000259" key="4">
    <source>
        <dbReference type="Pfam" id="PF21530"/>
    </source>
</evidence>
<dbReference type="EMBL" id="JAWZYT010000952">
    <property type="protein sequence ID" value="KAK4317103.1"/>
    <property type="molecule type" value="Genomic_DNA"/>
</dbReference>
<dbReference type="GO" id="GO:0000723">
    <property type="term" value="P:telomere maintenance"/>
    <property type="evidence" value="ECO:0007669"/>
    <property type="project" value="InterPro"/>
</dbReference>
<evidence type="ECO:0000259" key="3">
    <source>
        <dbReference type="Pfam" id="PF05970"/>
    </source>
</evidence>
<evidence type="ECO:0000256" key="2">
    <source>
        <dbReference type="SAM" id="MobiDB-lite"/>
    </source>
</evidence>
<name>A0AAE1UAV4_9EUCA</name>
<dbReference type="GO" id="GO:0005524">
    <property type="term" value="F:ATP binding"/>
    <property type="evidence" value="ECO:0007669"/>
    <property type="project" value="UniProtKB-KW"/>
</dbReference>
<keyword evidence="1" id="KW-0378">Hydrolase</keyword>
<feature type="domain" description="DNA helicase Pif1-like 2B" evidence="4">
    <location>
        <begin position="328"/>
        <end position="359"/>
    </location>
</feature>
<dbReference type="EC" id="5.6.2.3" evidence="1"/>
<proteinExistence type="inferred from homology"/>
<feature type="domain" description="DNA helicase Pif1-like DEAD-box helicase" evidence="3">
    <location>
        <begin position="96"/>
        <end position="242"/>
    </location>
</feature>
<feature type="region of interest" description="Disordered" evidence="2">
    <location>
        <begin position="1"/>
        <end position="39"/>
    </location>
</feature>
<comment type="caution">
    <text evidence="5">The sequence shown here is derived from an EMBL/GenBank/DDBJ whole genome shotgun (WGS) entry which is preliminary data.</text>
</comment>
<comment type="cofactor">
    <cofactor evidence="1">
        <name>Mg(2+)</name>
        <dbReference type="ChEBI" id="CHEBI:18420"/>
    </cofactor>
</comment>
<comment type="catalytic activity">
    <reaction evidence="1">
        <text>ATP + H2O = ADP + phosphate + H(+)</text>
        <dbReference type="Rhea" id="RHEA:13065"/>
        <dbReference type="ChEBI" id="CHEBI:15377"/>
        <dbReference type="ChEBI" id="CHEBI:15378"/>
        <dbReference type="ChEBI" id="CHEBI:30616"/>
        <dbReference type="ChEBI" id="CHEBI:43474"/>
        <dbReference type="ChEBI" id="CHEBI:456216"/>
        <dbReference type="EC" id="5.6.2.3"/>
    </reaction>
</comment>
<sequence length="507" mass="57445">MDDLDEFGPPEHAWDALAPGAQEQDAEQRAEGVHEERDLPIDAENLDMYQGQQDRAQNVLQGGVGKSHVIKLIHYETMSILKLSRGFEPDEVPALLAAFNIDDMVLHSALSFGVGDKRKEYQALSSDKANTLRTHLGKLRLLIIDEISMVGSDMLCTIHRRLEEIARRQESDTRFGGVSILAVGDLHQLQPVGQSHVFSEPTDAFARLHRSLWKEKFEMIELTKSIRQKNDRAFSEILERVRTASCTAADIAILKSRQIEDDNPNYPQEALHIFQKNCDVDQHNEKHLSTLEGTQYMVKAHDFRKEKNTQQIEMNEPIKMAEAGGLQEVLHIAVGARVMLVVNLDVSDGFVNGACGTIVCIVSRGRDVLATLVRLKNDRVWRKRANESQYKDTFPGAVVIERHEVSFYVGRGRTHAQIARRQFPLRLAWASTIHKVQGKTLDTIVVCLTKTGRRTSFMAGQAYVAFSRVTSIRASRRRRDYINDWPMSLANPRFFNMTVRTGSKWAF</sequence>
<keyword evidence="1" id="KW-0067">ATP-binding</keyword>
<dbReference type="Pfam" id="PF21530">
    <property type="entry name" value="Pif1_2B_dom"/>
    <property type="match status" value="1"/>
</dbReference>
<keyword evidence="1" id="KW-0227">DNA damage</keyword>
<organism evidence="5 6">
    <name type="scientific">Petrolisthes manimaculis</name>
    <dbReference type="NCBI Taxonomy" id="1843537"/>
    <lineage>
        <taxon>Eukaryota</taxon>
        <taxon>Metazoa</taxon>
        <taxon>Ecdysozoa</taxon>
        <taxon>Arthropoda</taxon>
        <taxon>Crustacea</taxon>
        <taxon>Multicrustacea</taxon>
        <taxon>Malacostraca</taxon>
        <taxon>Eumalacostraca</taxon>
        <taxon>Eucarida</taxon>
        <taxon>Decapoda</taxon>
        <taxon>Pleocyemata</taxon>
        <taxon>Anomura</taxon>
        <taxon>Galatheoidea</taxon>
        <taxon>Porcellanidae</taxon>
        <taxon>Petrolisthes</taxon>
    </lineage>
</organism>
<protein>
    <recommendedName>
        <fullName evidence="1">ATP-dependent DNA helicase</fullName>
        <ecNumber evidence="1">5.6.2.3</ecNumber>
    </recommendedName>
</protein>
<dbReference type="GO" id="GO:0016787">
    <property type="term" value="F:hydrolase activity"/>
    <property type="evidence" value="ECO:0007669"/>
    <property type="project" value="UniProtKB-KW"/>
</dbReference>
<dbReference type="GO" id="GO:0006310">
    <property type="term" value="P:DNA recombination"/>
    <property type="evidence" value="ECO:0007669"/>
    <property type="project" value="UniProtKB-KW"/>
</dbReference>